<dbReference type="PANTHER" id="PTHR36856:SF1">
    <property type="entry name" value="OS07G0175200 PROTEIN"/>
    <property type="match status" value="1"/>
</dbReference>
<accession>A0A176W1F9</accession>
<dbReference type="EMBL" id="LVLJ01002071">
    <property type="protein sequence ID" value="OAE26859.1"/>
    <property type="molecule type" value="Genomic_DNA"/>
</dbReference>
<dbReference type="PANTHER" id="PTHR36856">
    <property type="entry name" value="OS07G0175200 PROTEIN"/>
    <property type="match status" value="1"/>
</dbReference>
<reference evidence="2" key="1">
    <citation type="submission" date="2016-03" db="EMBL/GenBank/DDBJ databases">
        <title>Mechanisms controlling the formation of the plant cell surface in tip-growing cells are functionally conserved among land plants.</title>
        <authorList>
            <person name="Honkanen S."/>
            <person name="Jones V.A."/>
            <person name="Morieri G."/>
            <person name="Champion C."/>
            <person name="Hetherington A.J."/>
            <person name="Kelly S."/>
            <person name="Saint-Marcoux D."/>
            <person name="Proust H."/>
            <person name="Prescott H."/>
            <person name="Dolan L."/>
        </authorList>
    </citation>
    <scope>NUCLEOTIDE SEQUENCE [LARGE SCALE GENOMIC DNA]</scope>
    <source>
        <tissue evidence="2">Whole gametophyte</tissue>
    </source>
</reference>
<comment type="caution">
    <text evidence="2">The sequence shown here is derived from an EMBL/GenBank/DDBJ whole genome shotgun (WGS) entry which is preliminary data.</text>
</comment>
<name>A0A176W1F9_MARPO</name>
<evidence type="ECO:0000313" key="3">
    <source>
        <dbReference type="Proteomes" id="UP000077202"/>
    </source>
</evidence>
<protein>
    <submittedName>
        <fullName evidence="2">Uncharacterized protein</fullName>
    </submittedName>
</protein>
<evidence type="ECO:0000256" key="1">
    <source>
        <dbReference type="SAM" id="MobiDB-lite"/>
    </source>
</evidence>
<sequence length="188" mass="20295">MRFPVIFSDADVLGRRKRTDAMYIGVLRSGAGALRPCGKRPSGAPRCLRAPPARPTVSSLHEGKATKFSKEKRGDVSTYAVTEMLDWPGAESTVGYSTTESQTRSARFRVVASKLGDRHAMKEMSPCDVEVLKRCLEENQGQAEKCREHIAAFQSTCSRSPGTTPTPAPASSPSSLPRDKISPSSPLG</sequence>
<evidence type="ECO:0000313" key="2">
    <source>
        <dbReference type="EMBL" id="OAE26859.1"/>
    </source>
</evidence>
<organism evidence="2 3">
    <name type="scientific">Marchantia polymorpha subsp. ruderalis</name>
    <dbReference type="NCBI Taxonomy" id="1480154"/>
    <lineage>
        <taxon>Eukaryota</taxon>
        <taxon>Viridiplantae</taxon>
        <taxon>Streptophyta</taxon>
        <taxon>Embryophyta</taxon>
        <taxon>Marchantiophyta</taxon>
        <taxon>Marchantiopsida</taxon>
        <taxon>Marchantiidae</taxon>
        <taxon>Marchantiales</taxon>
        <taxon>Marchantiaceae</taxon>
        <taxon>Marchantia</taxon>
    </lineage>
</organism>
<dbReference type="Proteomes" id="UP000077202">
    <property type="component" value="Unassembled WGS sequence"/>
</dbReference>
<keyword evidence="3" id="KW-1185">Reference proteome</keyword>
<feature type="region of interest" description="Disordered" evidence="1">
    <location>
        <begin position="156"/>
        <end position="188"/>
    </location>
</feature>
<proteinExistence type="predicted"/>
<dbReference type="AlphaFoldDB" id="A0A176W1F9"/>
<gene>
    <name evidence="2" type="ORF">AXG93_4360s1120</name>
</gene>
<feature type="region of interest" description="Disordered" evidence="1">
    <location>
        <begin position="37"/>
        <end position="58"/>
    </location>
</feature>